<dbReference type="AlphaFoldDB" id="H0HYJ2"/>
<gene>
    <name evidence="1" type="ORF">MAXJ12_26363</name>
</gene>
<evidence type="ECO:0000313" key="2">
    <source>
        <dbReference type="Proteomes" id="UP000003250"/>
    </source>
</evidence>
<name>H0HYJ2_9HYPH</name>
<protein>
    <submittedName>
        <fullName evidence="1">Peptide methionine sulfoxide reductase MsrB 2</fullName>
    </submittedName>
</protein>
<proteinExistence type="predicted"/>
<dbReference type="Proteomes" id="UP000003250">
    <property type="component" value="Unassembled WGS sequence"/>
</dbReference>
<sequence>MPDISEMLFDLTHPNQYQLRELVAALSDEERRLLLEHGEEAPFCGVFVHEVGAVYLPFVRTAVVQRRRQV</sequence>
<reference evidence="1 2" key="1">
    <citation type="journal article" date="2012" name="J. Bacteriol.">
        <title>Draft Genome Sequence of Mesorhizobium alhagi CCNWXJ12-2T, a Novel Salt-Resistant Species Isolated from the Desert of Northwestern China.</title>
        <authorList>
            <person name="Zhou M."/>
            <person name="Chen W."/>
            <person name="Chen H."/>
            <person name="Wei G."/>
        </authorList>
    </citation>
    <scope>NUCLEOTIDE SEQUENCE [LARGE SCALE GENOMIC DNA]</scope>
    <source>
        <strain evidence="1 2">CCNWXJ12-2</strain>
    </source>
</reference>
<dbReference type="EMBL" id="AHAM01000221">
    <property type="protein sequence ID" value="EHK54201.1"/>
    <property type="molecule type" value="Genomic_DNA"/>
</dbReference>
<accession>H0HYJ2</accession>
<keyword evidence="2" id="KW-1185">Reference proteome</keyword>
<organism evidence="1 2">
    <name type="scientific">Mesorhizobium alhagi CCNWXJ12-2</name>
    <dbReference type="NCBI Taxonomy" id="1107882"/>
    <lineage>
        <taxon>Bacteria</taxon>
        <taxon>Pseudomonadati</taxon>
        <taxon>Pseudomonadota</taxon>
        <taxon>Alphaproteobacteria</taxon>
        <taxon>Hyphomicrobiales</taxon>
        <taxon>Phyllobacteriaceae</taxon>
        <taxon>Allomesorhizobium</taxon>
    </lineage>
</organism>
<evidence type="ECO:0000313" key="1">
    <source>
        <dbReference type="EMBL" id="EHK54201.1"/>
    </source>
</evidence>